<organism evidence="2 3">
    <name type="scientific">Vicia faba</name>
    <name type="common">Broad bean</name>
    <name type="synonym">Faba vulgaris</name>
    <dbReference type="NCBI Taxonomy" id="3906"/>
    <lineage>
        <taxon>Eukaryota</taxon>
        <taxon>Viridiplantae</taxon>
        <taxon>Streptophyta</taxon>
        <taxon>Embryophyta</taxon>
        <taxon>Tracheophyta</taxon>
        <taxon>Spermatophyta</taxon>
        <taxon>Magnoliopsida</taxon>
        <taxon>eudicotyledons</taxon>
        <taxon>Gunneridae</taxon>
        <taxon>Pentapetalae</taxon>
        <taxon>rosids</taxon>
        <taxon>fabids</taxon>
        <taxon>Fabales</taxon>
        <taxon>Fabaceae</taxon>
        <taxon>Papilionoideae</taxon>
        <taxon>50 kb inversion clade</taxon>
        <taxon>NPAAA clade</taxon>
        <taxon>Hologalegina</taxon>
        <taxon>IRL clade</taxon>
        <taxon>Fabeae</taxon>
        <taxon>Vicia</taxon>
    </lineage>
</organism>
<dbReference type="InterPro" id="IPR012340">
    <property type="entry name" value="NA-bd_OB-fold"/>
</dbReference>
<feature type="domain" description="Replication protein A 70 kDa DNA-binding subunit B/D first OB fold" evidence="1">
    <location>
        <begin position="2"/>
        <end position="61"/>
    </location>
</feature>
<dbReference type="Pfam" id="PF02721">
    <property type="entry name" value="DUF223"/>
    <property type="match status" value="1"/>
</dbReference>
<dbReference type="Proteomes" id="UP001157006">
    <property type="component" value="Unassembled WGS sequence"/>
</dbReference>
<dbReference type="EMBL" id="CATIWC010001387">
    <property type="protein sequence ID" value="CAI8584075.1"/>
    <property type="molecule type" value="Genomic_DNA"/>
</dbReference>
<evidence type="ECO:0000313" key="3">
    <source>
        <dbReference type="Proteomes" id="UP001157006"/>
    </source>
</evidence>
<gene>
    <name evidence="2" type="ORF">VFH_U057440</name>
</gene>
<comment type="caution">
    <text evidence="2">The sequence shown here is derived from an EMBL/GenBank/DDBJ whole genome shotgun (WGS) entry which is preliminary data.</text>
</comment>
<name>A0AAV0YDM8_VICFA</name>
<keyword evidence="3" id="KW-1185">Reference proteome</keyword>
<dbReference type="CDD" id="cd04480">
    <property type="entry name" value="RPA1_DBD_A_like"/>
    <property type="match status" value="1"/>
</dbReference>
<evidence type="ECO:0000259" key="1">
    <source>
        <dbReference type="Pfam" id="PF02721"/>
    </source>
</evidence>
<dbReference type="AlphaFoldDB" id="A0AAV0YDM8"/>
<dbReference type="Gene3D" id="2.40.50.140">
    <property type="entry name" value="Nucleic acid-binding proteins"/>
    <property type="match status" value="1"/>
</dbReference>
<sequence>MEMGDKIQASVRKALLPRFENKIKEGSLYNFKSFGVTANIGAFRTTKHQFKLNLQNGTIVTYVGTRMTTLFPYSFVSFTNILGNIDMDYLIYVIGILYFLESNGIKLERTLFGPYVEALDAFLLEIPEEDDLKVCDNIGSPTQPFSYMKDASEMSLEE</sequence>
<dbReference type="InterPro" id="IPR003871">
    <property type="entry name" value="RFA1B/D_OB_1st"/>
</dbReference>
<accession>A0AAV0YDM8</accession>
<proteinExistence type="predicted"/>
<evidence type="ECO:0000313" key="2">
    <source>
        <dbReference type="EMBL" id="CAI8584075.1"/>
    </source>
</evidence>
<reference evidence="2 3" key="1">
    <citation type="submission" date="2023-01" db="EMBL/GenBank/DDBJ databases">
        <authorList>
            <person name="Kreplak J."/>
        </authorList>
    </citation>
    <scope>NUCLEOTIDE SEQUENCE [LARGE SCALE GENOMIC DNA]</scope>
</reference>
<dbReference type="SUPFAM" id="SSF50249">
    <property type="entry name" value="Nucleic acid-binding proteins"/>
    <property type="match status" value="1"/>
</dbReference>
<protein>
    <recommendedName>
        <fullName evidence="1">Replication protein A 70 kDa DNA-binding subunit B/D first OB fold domain-containing protein</fullName>
    </recommendedName>
</protein>